<dbReference type="Pfam" id="PF01943">
    <property type="entry name" value="Polysacc_synt"/>
    <property type="match status" value="1"/>
</dbReference>
<feature type="transmembrane region" description="Helical" evidence="6">
    <location>
        <begin position="434"/>
        <end position="453"/>
    </location>
</feature>
<evidence type="ECO:0000256" key="4">
    <source>
        <dbReference type="ARBA" id="ARBA00022989"/>
    </source>
</evidence>
<keyword evidence="4 6" id="KW-1133">Transmembrane helix</keyword>
<evidence type="ECO:0000256" key="3">
    <source>
        <dbReference type="ARBA" id="ARBA00022692"/>
    </source>
</evidence>
<feature type="transmembrane region" description="Helical" evidence="6">
    <location>
        <begin position="328"/>
        <end position="350"/>
    </location>
</feature>
<feature type="transmembrane region" description="Helical" evidence="6">
    <location>
        <begin position="383"/>
        <end position="399"/>
    </location>
</feature>
<feature type="transmembrane region" description="Helical" evidence="6">
    <location>
        <begin position="257"/>
        <end position="276"/>
    </location>
</feature>
<keyword evidence="8" id="KW-1185">Reference proteome</keyword>
<feature type="transmembrane region" description="Helical" evidence="6">
    <location>
        <begin position="411"/>
        <end position="428"/>
    </location>
</feature>
<dbReference type="Proteomes" id="UP000304900">
    <property type="component" value="Unassembled WGS sequence"/>
</dbReference>
<dbReference type="RefSeq" id="WP_137341782.1">
    <property type="nucleotide sequence ID" value="NZ_BSQH01000002.1"/>
</dbReference>
<keyword evidence="5 6" id="KW-0472">Membrane</keyword>
<dbReference type="EMBL" id="SZVO01000009">
    <property type="protein sequence ID" value="TKT90614.1"/>
    <property type="molecule type" value="Genomic_DNA"/>
</dbReference>
<keyword evidence="3 6" id="KW-0812">Transmembrane</keyword>
<evidence type="ECO:0000256" key="5">
    <source>
        <dbReference type="ARBA" id="ARBA00023136"/>
    </source>
</evidence>
<accession>A0A4U6D8U4</accession>
<evidence type="ECO:0000313" key="8">
    <source>
        <dbReference type="Proteomes" id="UP000304900"/>
    </source>
</evidence>
<dbReference type="OrthoDB" id="661127at2"/>
<dbReference type="GO" id="GO:0005886">
    <property type="term" value="C:plasma membrane"/>
    <property type="evidence" value="ECO:0007669"/>
    <property type="project" value="UniProtKB-SubCell"/>
</dbReference>
<dbReference type="InterPro" id="IPR002797">
    <property type="entry name" value="Polysacc_synth"/>
</dbReference>
<feature type="transmembrane region" description="Helical" evidence="6">
    <location>
        <begin position="357"/>
        <end position="377"/>
    </location>
</feature>
<protein>
    <submittedName>
        <fullName evidence="7">Uncharacterized protein</fullName>
    </submittedName>
</protein>
<organism evidence="7 8">
    <name type="scientific">Dyadobacter frigoris</name>
    <dbReference type="NCBI Taxonomy" id="2576211"/>
    <lineage>
        <taxon>Bacteria</taxon>
        <taxon>Pseudomonadati</taxon>
        <taxon>Bacteroidota</taxon>
        <taxon>Cytophagia</taxon>
        <taxon>Cytophagales</taxon>
        <taxon>Spirosomataceae</taxon>
        <taxon>Dyadobacter</taxon>
    </lineage>
</organism>
<feature type="transmembrane region" description="Helical" evidence="6">
    <location>
        <begin position="109"/>
        <end position="129"/>
    </location>
</feature>
<feature type="transmembrane region" description="Helical" evidence="6">
    <location>
        <begin position="42"/>
        <end position="60"/>
    </location>
</feature>
<keyword evidence="2" id="KW-1003">Cell membrane</keyword>
<feature type="transmembrane region" description="Helical" evidence="6">
    <location>
        <begin position="12"/>
        <end position="30"/>
    </location>
</feature>
<feature type="transmembrane region" description="Helical" evidence="6">
    <location>
        <begin position="81"/>
        <end position="103"/>
    </location>
</feature>
<feature type="transmembrane region" description="Helical" evidence="6">
    <location>
        <begin position="141"/>
        <end position="165"/>
    </location>
</feature>
<proteinExistence type="predicted"/>
<dbReference type="InterPro" id="IPR050833">
    <property type="entry name" value="Poly_Biosynth_Transport"/>
</dbReference>
<comment type="caution">
    <text evidence="7">The sequence shown here is derived from an EMBL/GenBank/DDBJ whole genome shotgun (WGS) entry which is preliminary data.</text>
</comment>
<sequence>MKNKLLQNLSANTLQLIINQLSGLVIFYILSTGLDKTYYGQLNLALAILLVSFNLLSFGIEQVSVRKVAAGQDAESVFSLYLFHVLITGFVFYILLLASSIFIQTPKGLYPLLLLLGAGKLMIYFATPFKQIISGLERFKVLSLMLVVSNLVRSCGLIILFFLQILSLQTAIIIFIAGDFTELLLCIFLFRRSTQIAIRINGNKKQYFQLIRQSLPQTGVTILTSAIARFDWIFIGFMVSAAKLAEYGFAYKVLEMATFPLLAIAPLLIPMFTKFFQKEKTGAVELAFLIRIELVVAALTALILNVTWVQVVDTATAGKYGLVNVNTIFILSLCLPFLYLNNFFWTIYFAQGRIKMILKGFAITFTVNVGLDILLIPFFKNEGAAMAFLIACAVQAIFYTSQNQIRELGKVWHHVVLCSGCAILSGFVSRAVFAHFLIALISSVLLFLLLLILTSQVKISDRKIVRNVFSK</sequence>
<comment type="subcellular location">
    <subcellularLocation>
        <location evidence="1">Cell membrane</location>
        <topology evidence="1">Multi-pass membrane protein</topology>
    </subcellularLocation>
</comment>
<evidence type="ECO:0000256" key="6">
    <source>
        <dbReference type="SAM" id="Phobius"/>
    </source>
</evidence>
<feature type="transmembrane region" description="Helical" evidence="6">
    <location>
        <begin position="171"/>
        <end position="190"/>
    </location>
</feature>
<reference evidence="7 8" key="1">
    <citation type="submission" date="2019-05" db="EMBL/GenBank/DDBJ databases">
        <title>Dyadobacter AR-3-8 sp. nov., isolated from arctic soil.</title>
        <authorList>
            <person name="Chaudhary D.K."/>
        </authorList>
    </citation>
    <scope>NUCLEOTIDE SEQUENCE [LARGE SCALE GENOMIC DNA]</scope>
    <source>
        <strain evidence="7 8">AR-3-8</strain>
    </source>
</reference>
<dbReference type="PANTHER" id="PTHR30250:SF11">
    <property type="entry name" value="O-ANTIGEN TRANSPORTER-RELATED"/>
    <property type="match status" value="1"/>
</dbReference>
<dbReference type="AlphaFoldDB" id="A0A4U6D8U4"/>
<dbReference type="PANTHER" id="PTHR30250">
    <property type="entry name" value="PST FAMILY PREDICTED COLANIC ACID TRANSPORTER"/>
    <property type="match status" value="1"/>
</dbReference>
<evidence type="ECO:0000256" key="2">
    <source>
        <dbReference type="ARBA" id="ARBA00022475"/>
    </source>
</evidence>
<evidence type="ECO:0000313" key="7">
    <source>
        <dbReference type="EMBL" id="TKT90614.1"/>
    </source>
</evidence>
<name>A0A4U6D8U4_9BACT</name>
<feature type="transmembrane region" description="Helical" evidence="6">
    <location>
        <begin position="288"/>
        <end position="308"/>
    </location>
</feature>
<evidence type="ECO:0000256" key="1">
    <source>
        <dbReference type="ARBA" id="ARBA00004651"/>
    </source>
</evidence>
<gene>
    <name evidence="7" type="ORF">FDK13_20030</name>
</gene>